<evidence type="ECO:0000313" key="2">
    <source>
        <dbReference type="Proteomes" id="UP001454036"/>
    </source>
</evidence>
<dbReference type="Proteomes" id="UP001454036">
    <property type="component" value="Unassembled WGS sequence"/>
</dbReference>
<accession>A0AAV3QAE3</accession>
<comment type="caution">
    <text evidence="1">The sequence shown here is derived from an EMBL/GenBank/DDBJ whole genome shotgun (WGS) entry which is preliminary data.</text>
</comment>
<proteinExistence type="predicted"/>
<reference evidence="1 2" key="1">
    <citation type="submission" date="2024-01" db="EMBL/GenBank/DDBJ databases">
        <title>The complete chloroplast genome sequence of Lithospermum erythrorhizon: insights into the phylogenetic relationship among Boraginaceae species and the maternal lineages of purple gromwells.</title>
        <authorList>
            <person name="Okada T."/>
            <person name="Watanabe K."/>
        </authorList>
    </citation>
    <scope>NUCLEOTIDE SEQUENCE [LARGE SCALE GENOMIC DNA]</scope>
</reference>
<dbReference type="AlphaFoldDB" id="A0AAV3QAE3"/>
<sequence>MSIEIEKFGFSRQDFHFDLINNISKNFSCIGGDIQRNFKIVTKGWRDYDIHSDKNIVIGLRGYIRTEGDEIVNKLGRIIAERCEKGAKGIVAFIAR</sequence>
<evidence type="ECO:0000313" key="1">
    <source>
        <dbReference type="EMBL" id="GAA0160361.1"/>
    </source>
</evidence>
<protein>
    <submittedName>
        <fullName evidence="1">Uncharacterized protein</fullName>
    </submittedName>
</protein>
<dbReference type="EMBL" id="BAABME010003860">
    <property type="protein sequence ID" value="GAA0160361.1"/>
    <property type="molecule type" value="Genomic_DNA"/>
</dbReference>
<keyword evidence="2" id="KW-1185">Reference proteome</keyword>
<name>A0AAV3QAE3_LITER</name>
<gene>
    <name evidence="1" type="ORF">LIER_16933</name>
</gene>
<organism evidence="1 2">
    <name type="scientific">Lithospermum erythrorhizon</name>
    <name type="common">Purple gromwell</name>
    <name type="synonym">Lithospermum officinale var. erythrorhizon</name>
    <dbReference type="NCBI Taxonomy" id="34254"/>
    <lineage>
        <taxon>Eukaryota</taxon>
        <taxon>Viridiplantae</taxon>
        <taxon>Streptophyta</taxon>
        <taxon>Embryophyta</taxon>
        <taxon>Tracheophyta</taxon>
        <taxon>Spermatophyta</taxon>
        <taxon>Magnoliopsida</taxon>
        <taxon>eudicotyledons</taxon>
        <taxon>Gunneridae</taxon>
        <taxon>Pentapetalae</taxon>
        <taxon>asterids</taxon>
        <taxon>lamiids</taxon>
        <taxon>Boraginales</taxon>
        <taxon>Boraginaceae</taxon>
        <taxon>Boraginoideae</taxon>
        <taxon>Lithospermeae</taxon>
        <taxon>Lithospermum</taxon>
    </lineage>
</organism>